<organism evidence="1 2">
    <name type="scientific">Candidatus Protochlamydia naegleriophila</name>
    <dbReference type="NCBI Taxonomy" id="389348"/>
    <lineage>
        <taxon>Bacteria</taxon>
        <taxon>Pseudomonadati</taxon>
        <taxon>Chlamydiota</taxon>
        <taxon>Chlamydiia</taxon>
        <taxon>Parachlamydiales</taxon>
        <taxon>Parachlamydiaceae</taxon>
        <taxon>Candidatus Protochlamydia</taxon>
    </lineage>
</organism>
<dbReference type="STRING" id="389348.PNK_2206"/>
<name>A0A0U5JHA6_9BACT</name>
<protein>
    <submittedName>
        <fullName evidence="1">Uncharacterized protein</fullName>
    </submittedName>
</protein>
<evidence type="ECO:0000313" key="1">
    <source>
        <dbReference type="EMBL" id="CUI17807.1"/>
    </source>
</evidence>
<dbReference type="InParanoid" id="A0A0U5JHA6"/>
<dbReference type="EMBL" id="LN879502">
    <property type="protein sequence ID" value="CUI17807.1"/>
    <property type="molecule type" value="Genomic_DNA"/>
</dbReference>
<accession>A0A0U5JHA6</accession>
<dbReference type="PATRIC" id="fig|389348.3.peg.2480"/>
<keyword evidence="2" id="KW-1185">Reference proteome</keyword>
<evidence type="ECO:0000313" key="2">
    <source>
        <dbReference type="Proteomes" id="UP000069902"/>
    </source>
</evidence>
<dbReference type="KEGG" id="pnl:PNK_2206"/>
<dbReference type="RefSeq" id="WP_059062022.1">
    <property type="nucleotide sequence ID" value="NZ_LN879502.1"/>
</dbReference>
<dbReference type="Proteomes" id="UP000069902">
    <property type="component" value="Chromosome cPNK"/>
</dbReference>
<sequence>MFSFSSHASLEVDQVRETLHNLYQLRHVASTGDEVYVTDHAIATSAEGTTRQKVYNYMSTWCGWSRDLDHLPILTKKIVAFIKSDSSFQISEKEVVEAIQGLGTLLSVKGQNSQLCSQIEQGLNDLNSALVMIESRQEKFETSVQAEKKVGAWLSYAWSHYVPNLSLPGLASMAANQLSHSLSNWGYFAKSSSHPLYGKAEQRLHAFIHPHSEENSPALMQKIREFMVDPSLTKKVEIAMPKTEGRLNVPEQFFVDCTRFRKIFLNNQLIYDLIDQPVKGNEIAWAMVQGMGQKVFERLGSVVHQSLVADQVVAWMLNYWPQEWYESESPFSKAHFMQAESFCFTIDVQDQLIKVDAKVPLVLNVAVDGIDGNDEVQAVGYVMIHRQLTFLKKDLEEDMEALSLEERLPSLTVKHAISGFCSSLDEARSHFS</sequence>
<reference evidence="2" key="1">
    <citation type="submission" date="2015-09" db="EMBL/GenBank/DDBJ databases">
        <authorList>
            <person name="Bertelli C."/>
        </authorList>
    </citation>
    <scope>NUCLEOTIDE SEQUENCE [LARGE SCALE GENOMIC DNA]</scope>
    <source>
        <strain evidence="2">KNic</strain>
    </source>
</reference>
<gene>
    <name evidence="1" type="ORF">PNK_2206</name>
</gene>
<proteinExistence type="predicted"/>
<dbReference type="AlphaFoldDB" id="A0A0U5JHA6"/>